<name>A0AAW0MPN0_9GOBI</name>
<sequence length="60" mass="6801">MKSEPEGIQGSRSSLSESLMGTRRNRERGGTTAEDLHRDTAQTYEMSMRTARSLRIGERE</sequence>
<evidence type="ECO:0000256" key="1">
    <source>
        <dbReference type="SAM" id="MobiDB-lite"/>
    </source>
</evidence>
<protein>
    <submittedName>
        <fullName evidence="2">Uncharacterized protein</fullName>
    </submittedName>
</protein>
<reference evidence="3" key="1">
    <citation type="submission" date="2024-04" db="EMBL/GenBank/DDBJ databases">
        <title>Salinicola lusitanus LLJ914,a marine bacterium isolated from the Okinawa Trough.</title>
        <authorList>
            <person name="Li J."/>
        </authorList>
    </citation>
    <scope>NUCLEOTIDE SEQUENCE [LARGE SCALE GENOMIC DNA]</scope>
</reference>
<dbReference type="EMBL" id="JBBPFD010000024">
    <property type="protein sequence ID" value="KAK7881105.1"/>
    <property type="molecule type" value="Genomic_DNA"/>
</dbReference>
<organism evidence="2 3">
    <name type="scientific">Mugilogobius chulae</name>
    <name type="common">yellowstripe goby</name>
    <dbReference type="NCBI Taxonomy" id="88201"/>
    <lineage>
        <taxon>Eukaryota</taxon>
        <taxon>Metazoa</taxon>
        <taxon>Chordata</taxon>
        <taxon>Craniata</taxon>
        <taxon>Vertebrata</taxon>
        <taxon>Euteleostomi</taxon>
        <taxon>Actinopterygii</taxon>
        <taxon>Neopterygii</taxon>
        <taxon>Teleostei</taxon>
        <taxon>Neoteleostei</taxon>
        <taxon>Acanthomorphata</taxon>
        <taxon>Gobiaria</taxon>
        <taxon>Gobiiformes</taxon>
        <taxon>Gobioidei</taxon>
        <taxon>Gobiidae</taxon>
        <taxon>Gobionellinae</taxon>
        <taxon>Mugilogobius</taxon>
    </lineage>
</organism>
<keyword evidence="3" id="KW-1185">Reference proteome</keyword>
<gene>
    <name evidence="2" type="ORF">WMY93_032283</name>
</gene>
<dbReference type="AlphaFoldDB" id="A0AAW0MPN0"/>
<feature type="region of interest" description="Disordered" evidence="1">
    <location>
        <begin position="1"/>
        <end position="60"/>
    </location>
</feature>
<feature type="non-terminal residue" evidence="2">
    <location>
        <position position="60"/>
    </location>
</feature>
<evidence type="ECO:0000313" key="3">
    <source>
        <dbReference type="Proteomes" id="UP001460270"/>
    </source>
</evidence>
<feature type="compositionally biased region" description="Polar residues" evidence="1">
    <location>
        <begin position="10"/>
        <end position="19"/>
    </location>
</feature>
<accession>A0AAW0MPN0</accession>
<comment type="caution">
    <text evidence="2">The sequence shown here is derived from an EMBL/GenBank/DDBJ whole genome shotgun (WGS) entry which is preliminary data.</text>
</comment>
<evidence type="ECO:0000313" key="2">
    <source>
        <dbReference type="EMBL" id="KAK7881105.1"/>
    </source>
</evidence>
<dbReference type="Proteomes" id="UP001460270">
    <property type="component" value="Unassembled WGS sequence"/>
</dbReference>
<proteinExistence type="predicted"/>